<evidence type="ECO:0000313" key="4">
    <source>
        <dbReference type="Proteomes" id="UP000283523"/>
    </source>
</evidence>
<evidence type="ECO:0000313" key="3">
    <source>
        <dbReference type="EMBL" id="RIV25265.1"/>
    </source>
</evidence>
<gene>
    <name evidence="3" type="ORF">DYU11_08130</name>
</gene>
<name>A0A418MES7_9BACT</name>
<keyword evidence="1" id="KW-0472">Membrane</keyword>
<dbReference type="Pfam" id="PF06580">
    <property type="entry name" value="His_kinase"/>
    <property type="match status" value="1"/>
</dbReference>
<evidence type="ECO:0000256" key="1">
    <source>
        <dbReference type="SAM" id="Phobius"/>
    </source>
</evidence>
<keyword evidence="4" id="KW-1185">Reference proteome</keyword>
<keyword evidence="1" id="KW-1133">Transmembrane helix</keyword>
<protein>
    <submittedName>
        <fullName evidence="3">Histidine kinase</fullName>
    </submittedName>
</protein>
<dbReference type="OrthoDB" id="9809908at2"/>
<proteinExistence type="predicted"/>
<dbReference type="PANTHER" id="PTHR34220">
    <property type="entry name" value="SENSOR HISTIDINE KINASE YPDA"/>
    <property type="match status" value="1"/>
</dbReference>
<dbReference type="InterPro" id="IPR050640">
    <property type="entry name" value="Bact_2-comp_sensor_kinase"/>
</dbReference>
<dbReference type="RefSeq" id="WP_119667150.1">
    <property type="nucleotide sequence ID" value="NZ_QXED01000002.1"/>
</dbReference>
<keyword evidence="3" id="KW-0418">Kinase</keyword>
<dbReference type="GO" id="GO:0016020">
    <property type="term" value="C:membrane"/>
    <property type="evidence" value="ECO:0007669"/>
    <property type="project" value="InterPro"/>
</dbReference>
<feature type="domain" description="Signal transduction histidine kinase internal region" evidence="2">
    <location>
        <begin position="162"/>
        <end position="242"/>
    </location>
</feature>
<dbReference type="PANTHER" id="PTHR34220:SF7">
    <property type="entry name" value="SENSOR HISTIDINE KINASE YPDA"/>
    <property type="match status" value="1"/>
</dbReference>
<feature type="transmembrane region" description="Helical" evidence="1">
    <location>
        <begin position="12"/>
        <end position="29"/>
    </location>
</feature>
<feature type="transmembrane region" description="Helical" evidence="1">
    <location>
        <begin position="35"/>
        <end position="59"/>
    </location>
</feature>
<dbReference type="Proteomes" id="UP000283523">
    <property type="component" value="Unassembled WGS sequence"/>
</dbReference>
<feature type="transmembrane region" description="Helical" evidence="1">
    <location>
        <begin position="117"/>
        <end position="141"/>
    </location>
</feature>
<reference evidence="3 4" key="1">
    <citation type="submission" date="2018-08" db="EMBL/GenBank/DDBJ databases">
        <title>Fibrisoma montanum sp. nov., isolated from Danxia mountain soil.</title>
        <authorList>
            <person name="Huang Y."/>
        </authorList>
    </citation>
    <scope>NUCLEOTIDE SEQUENCE [LARGE SCALE GENOMIC DNA]</scope>
    <source>
        <strain evidence="3 4">HYT19</strain>
    </source>
</reference>
<feature type="transmembrane region" description="Helical" evidence="1">
    <location>
        <begin position="80"/>
        <end position="105"/>
    </location>
</feature>
<sequence length="349" mass="40118">MRQWFALDRYDVLVMLLSYPALFVANYLILGSSYFQSMGVFVSVTTVSTVLYVLCAWCQDAWMKYMRYRYGDLNQAIRRVVYCLLVYLAFMVLLVCLIFGLYDLLNVPGYQFDARTFQWILVIGVVSVMVSVGVTESFYTYQKWKQSVSREYELKQLHMQRQLDVLKQEVNPHFLFNSLNSLISLIGEDPRQAETFAEELSSVYRYVLRTNRSDGPEQNLTTLASELAFIQSYYHLLKTRHGCGLDLVIAVDERLESYQLPPLTLQLLVENAVKHNIVLPDQPLHIQIQTNGQAMVEVRNTLQKKQTRVLSNGVGLSNIMAKYEMLGQPAPTVQETDEEFVVKLPLIAG</sequence>
<dbReference type="AlphaFoldDB" id="A0A418MES7"/>
<dbReference type="InterPro" id="IPR010559">
    <property type="entry name" value="Sig_transdc_His_kin_internal"/>
</dbReference>
<evidence type="ECO:0000259" key="2">
    <source>
        <dbReference type="Pfam" id="PF06580"/>
    </source>
</evidence>
<comment type="caution">
    <text evidence="3">The sequence shown here is derived from an EMBL/GenBank/DDBJ whole genome shotgun (WGS) entry which is preliminary data.</text>
</comment>
<keyword evidence="1" id="KW-0812">Transmembrane</keyword>
<dbReference type="GO" id="GO:0000155">
    <property type="term" value="F:phosphorelay sensor kinase activity"/>
    <property type="evidence" value="ECO:0007669"/>
    <property type="project" value="InterPro"/>
</dbReference>
<organism evidence="3 4">
    <name type="scientific">Fibrisoma montanum</name>
    <dbReference type="NCBI Taxonomy" id="2305895"/>
    <lineage>
        <taxon>Bacteria</taxon>
        <taxon>Pseudomonadati</taxon>
        <taxon>Bacteroidota</taxon>
        <taxon>Cytophagia</taxon>
        <taxon>Cytophagales</taxon>
        <taxon>Spirosomataceae</taxon>
        <taxon>Fibrisoma</taxon>
    </lineage>
</organism>
<dbReference type="EMBL" id="QXED01000002">
    <property type="protein sequence ID" value="RIV25265.1"/>
    <property type="molecule type" value="Genomic_DNA"/>
</dbReference>
<accession>A0A418MES7</accession>
<keyword evidence="3" id="KW-0808">Transferase</keyword>